<dbReference type="CDD" id="cd08558">
    <property type="entry name" value="PI-PLCc_eukaryota"/>
    <property type="match status" value="1"/>
</dbReference>
<feature type="compositionally biased region" description="Basic and acidic residues" evidence="11">
    <location>
        <begin position="397"/>
        <end position="420"/>
    </location>
</feature>
<evidence type="ECO:0000256" key="5">
    <source>
        <dbReference type="ARBA" id="ARBA00022833"/>
    </source>
</evidence>
<feature type="domain" description="PI-PLC Y-box" evidence="14">
    <location>
        <begin position="2287"/>
        <end position="2405"/>
    </location>
</feature>
<dbReference type="GO" id="GO:0004435">
    <property type="term" value="F:phosphatidylinositol-4,5-bisphosphate phospholipase C activity"/>
    <property type="evidence" value="ECO:0007669"/>
    <property type="project" value="UniProtKB-EC"/>
</dbReference>
<dbReference type="PROSITE" id="PS50222">
    <property type="entry name" value="EF_HAND_2"/>
    <property type="match status" value="1"/>
</dbReference>
<dbReference type="PROSITE" id="PS50007">
    <property type="entry name" value="PIPLC_X_DOMAIN"/>
    <property type="match status" value="1"/>
</dbReference>
<dbReference type="VEuPathDB" id="TriTrypDB:LdBPK_221520.1"/>
<dbReference type="Pfam" id="PF02492">
    <property type="entry name" value="cobW"/>
    <property type="match status" value="1"/>
</dbReference>
<dbReference type="Gene3D" id="1.10.238.10">
    <property type="entry name" value="EF-hand"/>
    <property type="match status" value="1"/>
</dbReference>
<evidence type="ECO:0000256" key="3">
    <source>
        <dbReference type="ARBA" id="ARBA00022771"/>
    </source>
</evidence>
<dbReference type="SMART" id="SM00148">
    <property type="entry name" value="PLCXc"/>
    <property type="match status" value="1"/>
</dbReference>
<dbReference type="Pfam" id="PF00387">
    <property type="entry name" value="PI-PLC-Y"/>
    <property type="match status" value="1"/>
</dbReference>
<evidence type="ECO:0000256" key="12">
    <source>
        <dbReference type="SAM" id="Phobius"/>
    </source>
</evidence>
<dbReference type="GO" id="GO:0051209">
    <property type="term" value="P:release of sequestered calcium ion into cytosol"/>
    <property type="evidence" value="ECO:0007669"/>
    <property type="project" value="TreeGrafter"/>
</dbReference>
<dbReference type="Gene3D" id="3.40.50.300">
    <property type="entry name" value="P-loop containing nucleotide triphosphate hydrolases"/>
    <property type="match status" value="1"/>
</dbReference>
<dbReference type="InterPro" id="IPR011992">
    <property type="entry name" value="EF-hand-dom_pair"/>
</dbReference>
<dbReference type="PROSITE" id="PS50008">
    <property type="entry name" value="PIPLC_Y_DOMAIN"/>
    <property type="match status" value="1"/>
</dbReference>
<dbReference type="InterPro" id="IPR000008">
    <property type="entry name" value="C2_dom"/>
</dbReference>
<name>A0A504XLA8_LEIDO</name>
<dbReference type="InterPro" id="IPR018247">
    <property type="entry name" value="EF_Hand_1_Ca_BS"/>
</dbReference>
<dbReference type="VEuPathDB" id="TriTrypDB:LdCL_220022700"/>
<dbReference type="Proteomes" id="UP000318447">
    <property type="component" value="Unassembled WGS sequence"/>
</dbReference>
<feature type="transmembrane region" description="Helical" evidence="12">
    <location>
        <begin position="1079"/>
        <end position="1104"/>
    </location>
</feature>
<dbReference type="Pfam" id="PF00168">
    <property type="entry name" value="C2"/>
    <property type="match status" value="1"/>
</dbReference>
<keyword evidence="12" id="KW-0472">Membrane</keyword>
<sequence>MIHDTLKVCVFVGFLGSGKTTILQRLLPTLPREEKVRIIVNDISCDNIDAHAFQPSGATNSTSARGNDVVALSGGCVCCNLLSDLVAELQSAHAQGCGYSLVECTGVADPVPIAATLHALPELRVCVEVDAVVMVIAASSLLSVTTGEQVALDSLDVLRGDPIQGANVVLINNWEYTDRIDATMMRLWVRRIKEFASESNPHVRVYCTNEGYFAFDSLVYRQGLFTADNVASFFLGAYAAAGKVIGAFGGNAAAEEEAGEMKKLGLRLFTLELKGKVFSTQLLRRALFSPAARQLLKNVWRSKGYFSALDDEGSGGSYSAKEVQFRWQTVKRKVDYGEVLPPYVPLVGRESGEPLCCRIVFIGDFDAGAKAQQALTVNPYSDLPTVLARVERVQTAESNVERMRQRKAEQQEERAARLRNEWASATRHQSPASRADSQQSLSLEALTASSSAYLDSLARAADREPIASLRGAPSTSGPPPLCAPAKLAAEALSPLTSALSLPHFRDEHASSALRSAYVHLLPYILAVVAPPATRSTSLALATSSTTVAVAAGGGSAPVLPWYAVHTGDSAVRELLSPYMSSVVGPLEKELRFHFSAGCDTAAVHEPQHFFSFLIECFQRQQRIVSEQWATSRLQDSESDAALRLLESVSQVVLSATAVVVFQECYGWRPDSALSRHKDYVAVTVNAVLDFVASAEGRLCRDSVQLLVEHLLAEEVLQLYAQCGADMAVTALRDGAARLWRRSFLMEGAGRASFPLYTCSLHLVRSLEAFQRRLLNSLLLLRGSWAELVWRRCVEPALLAFLGIVENQALPAVADTAAASWESVLFLQWCVASVQVVAAAAEDWLGMLRESCAATASTASSPSSLSKSETLDALMLFRDQLARRSAEHARLLTLQLCTPQPGDAAQAARLLHGAEEFFKLMGELPDSTSAPYIVQDLVQGVLQKNLSPEHKTELLSYTRGCGLQHFAQLLRSFHRLVLFSKTKAVGRAIESHAPPHECPPRLLELVPVYLPPALAFGITAAMGGAAAFAVISIFKPLVALDVDGVACLTILISWGRLSDAYNQGTCVKLPHGSAGHSYDYAASFGLMVTAWMFEVAAIAGFFFLMKTRVFVSSHRFSLPHHRSTGRLHDGDSPLWSRELTDRTRVPMSLSASIGNVVSGDPLQVPFRALLLGYATHPTLLSLATGHTLLFDALSASTDLLQQLTMLNPCRGHLVEMQGRCVDAAWRLVRYYQADAQRVLELPLKHRHLLDDMRLVYLITSASPNAGLLVSKELTHGRELSLDVACTLLSLPCTPDILRAILVFTFRTHAAAVDAPHFQRCAHALLSNDNFFSERTFASMHSLLHDVLLPSLRCGAARNDSFDFVAVRWTTLMNKWSRVYAKSGRGFDLHDCLETLLQAVPAAETKLPASFYIRLLGALLDATAAGEAPRSAKAGWERMKTVAGDALRLFGRNPEDLRAVWVLLLKGALTLPPAEGDHWRLLEAYHLCAQRGHAVVVDRQGFRQVIRLVAAAVSALPLPQVTQLVRSFCTFLHEQTSVSFLWLLDGVGTVLTELWQHHRLEAQGEAEQLLRVLRMLLRERCVSGVELHSNPVIARALDHFRIGGAAAYWWTCGCGEVIPCTSKRCASCLRKSGVSWVCPQCHAAHKLPCKTQSCSCECLNPRMAAAVNANVCICDKCGGLITAAGCICARCKQQRQESERTVECAHCHGTYKGNGLHCPQCFSPNPDKHLHLWHCVDCDDFNYSIWSSCRSCKTPRRIGALRVSFPSSISASGSFFHCDTVQRVNEHYLFRCTHCDYTELQTGYHCQRCHFPRPEMEALLQDESAGAAPLSHVWRCLHETDDDMGVLCNTASNPEKRTATYIPALRALTDNYFATHHPNENESALFFASLRVALRSMLHCSREEVDEFLIDSCKRSVSTSAALDKFLSNKNTSKVAPDATAAKIMQVWMMYDKDNSGDLSYAEMKRLVEGLSFSKDLTERILKPFEDDNRHTIAFSEFAKVYSNAVSFRELGYVFQDLAGGGQQTISRDTFASFVCDIQGEDWDAEFLNEKLALMGCVGTDGITENNFVGYVMSPYFDSAVEKKKLTDVYHDMDQIMCCYFISSSHNTYLTGDQLTSKSSSQMYKKALLDGCRCVELDCWNGPHGEPIVYHGYTRTSRIAFEECVKTIRQYAFTASAYPVILSLEVHTSVEQQDRMAEILEGGLGSLLFRPPWGSNEKPTMTFSPNNLKNKILVKAKRGDFPAREPRVDKDDDATETDSVASTNNADYLKMKETCRKAEKDEVRVSAKLSALVSIESSKCHDVKDLSYLKDKQPYHCSSYSERKGKAIAREAHDALVRINDTCLSRVFPAGSRIDSSNYSPLLYWASGFQMVAINWQSSDTFGWRLNRCFFLDNGCCGYLLKPEHLRPVTCPDVAVPENWRSLTVEVISGFSLPSASNSEVADPFVTVFLEGPDVDSTPKSTHTIHNNGFHPVWRGAGQTEWIWTVHRWSLSVLVLQVYDHNRCSSSQLLAEAIIPLRMLHKGFRKVSLNDSAGYSIPGSFLVCRVDYTDAPERL</sequence>
<dbReference type="InterPro" id="IPR017946">
    <property type="entry name" value="PLC-like_Pdiesterase_TIM-brl"/>
</dbReference>
<dbReference type="PROSITE" id="PS00018">
    <property type="entry name" value="EF_HAND_1"/>
    <property type="match status" value="1"/>
</dbReference>
<comment type="catalytic activity">
    <reaction evidence="10">
        <text>a 1,2-diacyl-sn-glycero-3-phospho-(1D-myo-inositol-4,5-bisphosphate) + H2O = 1D-myo-inositol 1,4,5-trisphosphate + a 1,2-diacyl-sn-glycerol + H(+)</text>
        <dbReference type="Rhea" id="RHEA:33179"/>
        <dbReference type="ChEBI" id="CHEBI:15377"/>
        <dbReference type="ChEBI" id="CHEBI:15378"/>
        <dbReference type="ChEBI" id="CHEBI:17815"/>
        <dbReference type="ChEBI" id="CHEBI:58456"/>
        <dbReference type="ChEBI" id="CHEBI:203600"/>
        <dbReference type="EC" id="3.1.4.11"/>
    </reaction>
</comment>
<dbReference type="GO" id="GO:0008270">
    <property type="term" value="F:zinc ion binding"/>
    <property type="evidence" value="ECO:0007669"/>
    <property type="project" value="UniProtKB-KW"/>
</dbReference>
<dbReference type="VEuPathDB" id="TriTrypDB:LDHU3_22.2160"/>
<dbReference type="VEuPathDB" id="TriTrypDB:LdBPK_221510.1"/>
<dbReference type="SMART" id="SM00239">
    <property type="entry name" value="C2"/>
    <property type="match status" value="1"/>
</dbReference>
<dbReference type="PANTHER" id="PTHR10336">
    <property type="entry name" value="PHOSPHOINOSITIDE-SPECIFIC PHOSPHOLIPASE C FAMILY PROTEIN"/>
    <property type="match status" value="1"/>
</dbReference>
<dbReference type="Pfam" id="PF00388">
    <property type="entry name" value="PI-PLC-X"/>
    <property type="match status" value="1"/>
</dbReference>
<dbReference type="SUPFAM" id="SSF47473">
    <property type="entry name" value="EF-hand"/>
    <property type="match status" value="1"/>
</dbReference>
<gene>
    <name evidence="16" type="ORF">CGC21_1950</name>
</gene>
<dbReference type="InterPro" id="IPR003495">
    <property type="entry name" value="CobW/HypB/UreG_nucleotide-bd"/>
</dbReference>
<dbReference type="GO" id="GO:0048015">
    <property type="term" value="P:phosphatidylinositol-mediated signaling"/>
    <property type="evidence" value="ECO:0007669"/>
    <property type="project" value="TreeGrafter"/>
</dbReference>
<dbReference type="InterPro" id="IPR002048">
    <property type="entry name" value="EF_hand_dom"/>
</dbReference>
<dbReference type="VEuPathDB" id="TriTrypDB:LdBPK_221530.1"/>
<comment type="caution">
    <text evidence="16">The sequence shown here is derived from an EMBL/GenBank/DDBJ whole genome shotgun (WGS) entry which is preliminary data.</text>
</comment>
<dbReference type="PROSITE" id="PS50004">
    <property type="entry name" value="C2"/>
    <property type="match status" value="1"/>
</dbReference>
<evidence type="ECO:0000256" key="6">
    <source>
        <dbReference type="ARBA" id="ARBA00022837"/>
    </source>
</evidence>
<dbReference type="SUPFAM" id="SSF52540">
    <property type="entry name" value="P-loop containing nucleoside triphosphate hydrolases"/>
    <property type="match status" value="1"/>
</dbReference>
<evidence type="ECO:0000256" key="9">
    <source>
        <dbReference type="ARBA" id="ARBA00023224"/>
    </source>
</evidence>
<evidence type="ECO:0000313" key="16">
    <source>
        <dbReference type="EMBL" id="TPP46920.1"/>
    </source>
</evidence>
<dbReference type="InterPro" id="IPR027417">
    <property type="entry name" value="P-loop_NTPase"/>
</dbReference>
<dbReference type="VEuPathDB" id="TriTrypDB:LDHU3_22.2180"/>
<dbReference type="GO" id="GO:0005509">
    <property type="term" value="F:calcium ion binding"/>
    <property type="evidence" value="ECO:0007669"/>
    <property type="project" value="InterPro"/>
</dbReference>
<dbReference type="EC" id="3.1.4.11" evidence="1 10"/>
<evidence type="ECO:0000256" key="7">
    <source>
        <dbReference type="ARBA" id="ARBA00022963"/>
    </source>
</evidence>
<evidence type="ECO:0000256" key="11">
    <source>
        <dbReference type="SAM" id="MobiDB-lite"/>
    </source>
</evidence>
<dbReference type="EMBL" id="RHLC01000024">
    <property type="protein sequence ID" value="TPP46920.1"/>
    <property type="molecule type" value="Genomic_DNA"/>
</dbReference>
<proteinExistence type="predicted"/>
<keyword evidence="9" id="KW-0807">Transducer</keyword>
<organism evidence="16 17">
    <name type="scientific">Leishmania donovani</name>
    <dbReference type="NCBI Taxonomy" id="5661"/>
    <lineage>
        <taxon>Eukaryota</taxon>
        <taxon>Discoba</taxon>
        <taxon>Euglenozoa</taxon>
        <taxon>Kinetoplastea</taxon>
        <taxon>Metakinetoplastina</taxon>
        <taxon>Trypanosomatida</taxon>
        <taxon>Trypanosomatidae</taxon>
        <taxon>Leishmaniinae</taxon>
        <taxon>Leishmania</taxon>
    </lineage>
</organism>
<dbReference type="SUPFAM" id="SSF51695">
    <property type="entry name" value="PLC-like phosphodiesterases"/>
    <property type="match status" value="1"/>
</dbReference>
<dbReference type="PRINTS" id="PR00390">
    <property type="entry name" value="PHPHLIPASEC"/>
</dbReference>
<evidence type="ECO:0000256" key="4">
    <source>
        <dbReference type="ARBA" id="ARBA00022801"/>
    </source>
</evidence>
<dbReference type="InterPro" id="IPR001876">
    <property type="entry name" value="Znf_RanBP2"/>
</dbReference>
<keyword evidence="2" id="KW-0479">Metal-binding</keyword>
<dbReference type="Gene3D" id="3.20.20.190">
    <property type="entry name" value="Phosphatidylinositol (PI) phosphodiesterase"/>
    <property type="match status" value="1"/>
</dbReference>
<dbReference type="Pfam" id="PF13499">
    <property type="entry name" value="EF-hand_7"/>
    <property type="match status" value="1"/>
</dbReference>
<reference evidence="17" key="1">
    <citation type="submission" date="2019-02" db="EMBL/GenBank/DDBJ databases">
        <title>FDA dAtabase for Regulatory Grade micrObial Sequences (FDA-ARGOS): Supporting development and validation of Infectious Disease Dx tests.</title>
        <authorList>
            <person name="Duncan R."/>
            <person name="Fisher C."/>
            <person name="Tallon L."/>
            <person name="Sadzewicz L."/>
            <person name="Sengamalay N."/>
            <person name="Ott S."/>
            <person name="Godinez A."/>
            <person name="Nagaraj S."/>
            <person name="Vavikolanu K."/>
            <person name="Nadendla S."/>
            <person name="Aluvathingal J."/>
            <person name="Sichtig H."/>
        </authorList>
    </citation>
    <scope>NUCLEOTIDE SEQUENCE [LARGE SCALE GENOMIC DNA]</scope>
    <source>
        <strain evidence="17">FDAARGOS_361</strain>
    </source>
</reference>
<feature type="domain" description="C2" evidence="13">
    <location>
        <begin position="2400"/>
        <end position="2529"/>
    </location>
</feature>
<keyword evidence="12" id="KW-0812">Transmembrane</keyword>
<evidence type="ECO:0000256" key="1">
    <source>
        <dbReference type="ARBA" id="ARBA00012368"/>
    </source>
</evidence>
<dbReference type="InterPro" id="IPR001192">
    <property type="entry name" value="PI-PLC_fam"/>
</dbReference>
<keyword evidence="7 10" id="KW-0442">Lipid degradation</keyword>
<dbReference type="FunFam" id="3.20.20.190:FF:000064">
    <property type="entry name" value="Phosphoinositide phospholipase C"/>
    <property type="match status" value="1"/>
</dbReference>
<feature type="region of interest" description="Disordered" evidence="11">
    <location>
        <begin position="397"/>
        <end position="441"/>
    </location>
</feature>
<dbReference type="CDD" id="cd00275">
    <property type="entry name" value="C2_PLC_like"/>
    <property type="match status" value="1"/>
</dbReference>
<keyword evidence="5" id="KW-0862">Zinc</keyword>
<dbReference type="VEuPathDB" id="TriTrypDB:LdCL_220022500"/>
<keyword evidence="8 10" id="KW-0443">Lipid metabolism</keyword>
<evidence type="ECO:0000256" key="10">
    <source>
        <dbReference type="RuleBase" id="RU361133"/>
    </source>
</evidence>
<evidence type="ECO:0000256" key="8">
    <source>
        <dbReference type="ARBA" id="ARBA00023098"/>
    </source>
</evidence>
<keyword evidence="3" id="KW-0863">Zinc-finger</keyword>
<evidence type="ECO:0000313" key="17">
    <source>
        <dbReference type="Proteomes" id="UP000318447"/>
    </source>
</evidence>
<evidence type="ECO:0000256" key="2">
    <source>
        <dbReference type="ARBA" id="ARBA00022723"/>
    </source>
</evidence>
<keyword evidence="6" id="KW-0106">Calcium</keyword>
<dbReference type="VEuPathDB" id="TriTrypDB:LDHU3_22.2170"/>
<dbReference type="VEuPathDB" id="TriTrypDB:LdCL_220022600"/>
<dbReference type="Gene3D" id="2.60.40.150">
    <property type="entry name" value="C2 domain"/>
    <property type="match status" value="1"/>
</dbReference>
<dbReference type="PROSITE" id="PS01358">
    <property type="entry name" value="ZF_RANBP2_1"/>
    <property type="match status" value="1"/>
</dbReference>
<feature type="domain" description="EF-hand" evidence="15">
    <location>
        <begin position="1937"/>
        <end position="1972"/>
    </location>
</feature>
<dbReference type="PANTHER" id="PTHR10336:SF36">
    <property type="entry name" value="1-PHOSPHATIDYLINOSITOL 4,5-BISPHOSPHATE PHOSPHODIESTERASE BETA-4"/>
    <property type="match status" value="1"/>
</dbReference>
<accession>A0A504XLA8</accession>
<dbReference type="SMART" id="SM00054">
    <property type="entry name" value="EFh"/>
    <property type="match status" value="1"/>
</dbReference>
<feature type="compositionally biased region" description="Polar residues" evidence="11">
    <location>
        <begin position="426"/>
        <end position="436"/>
    </location>
</feature>
<evidence type="ECO:0000259" key="14">
    <source>
        <dbReference type="PROSITE" id="PS50008"/>
    </source>
</evidence>
<dbReference type="InterPro" id="IPR001711">
    <property type="entry name" value="PLipase_C_Pinositol-sp_Y"/>
</dbReference>
<feature type="transmembrane region" description="Helical" evidence="12">
    <location>
        <begin position="1007"/>
        <end position="1029"/>
    </location>
</feature>
<dbReference type="InterPro" id="IPR035892">
    <property type="entry name" value="C2_domain_sf"/>
</dbReference>
<evidence type="ECO:0000259" key="13">
    <source>
        <dbReference type="PROSITE" id="PS50004"/>
    </source>
</evidence>
<keyword evidence="12" id="KW-1133">Transmembrane helix</keyword>
<protein>
    <recommendedName>
        <fullName evidence="1 10">Phosphoinositide phospholipase C</fullName>
        <ecNumber evidence="1 10">3.1.4.11</ecNumber>
    </recommendedName>
</protein>
<dbReference type="GO" id="GO:0016042">
    <property type="term" value="P:lipid catabolic process"/>
    <property type="evidence" value="ECO:0007669"/>
    <property type="project" value="UniProtKB-KW"/>
</dbReference>
<dbReference type="VEuPathDB" id="TriTrypDB:LdCL_220022400"/>
<dbReference type="InterPro" id="IPR000909">
    <property type="entry name" value="PLipase_C_PInositol-sp_X_dom"/>
</dbReference>
<evidence type="ECO:0000259" key="15">
    <source>
        <dbReference type="PROSITE" id="PS50222"/>
    </source>
</evidence>
<keyword evidence="4 10" id="KW-0378">Hydrolase</keyword>
<dbReference type="CDD" id="cd15898">
    <property type="entry name" value="EFh_PI-PLC"/>
    <property type="match status" value="1"/>
</dbReference>
<dbReference type="SMART" id="SM00149">
    <property type="entry name" value="PLCYc"/>
    <property type="match status" value="1"/>
</dbReference>
<dbReference type="SUPFAM" id="SSF49562">
    <property type="entry name" value="C2 domain (Calcium/lipid-binding domain, CaLB)"/>
    <property type="match status" value="1"/>
</dbReference>